<keyword evidence="2" id="KW-0238">DNA-binding</keyword>
<dbReference type="PANTHER" id="PTHR44688:SF16">
    <property type="entry name" value="DNA-BINDING TRANSCRIPTIONAL ACTIVATOR DEVR_DOSR"/>
    <property type="match status" value="1"/>
</dbReference>
<dbReference type="CDD" id="cd06170">
    <property type="entry name" value="LuxR_C_like"/>
    <property type="match status" value="1"/>
</dbReference>
<name>A0ABU4BID8_9NOCA</name>
<evidence type="ECO:0000313" key="5">
    <source>
        <dbReference type="EMBL" id="MDV6263977.1"/>
    </source>
</evidence>
<keyword evidence="3" id="KW-0804">Transcription</keyword>
<dbReference type="Pfam" id="PF00196">
    <property type="entry name" value="GerE"/>
    <property type="match status" value="1"/>
</dbReference>
<dbReference type="PRINTS" id="PR00038">
    <property type="entry name" value="HTHLUXR"/>
</dbReference>
<dbReference type="InterPro" id="IPR000792">
    <property type="entry name" value="Tscrpt_reg_LuxR_C"/>
</dbReference>
<evidence type="ECO:0000313" key="6">
    <source>
        <dbReference type="Proteomes" id="UP001185755"/>
    </source>
</evidence>
<dbReference type="InterPro" id="IPR036388">
    <property type="entry name" value="WH-like_DNA-bd_sf"/>
</dbReference>
<dbReference type="EMBL" id="JAWLJX010000009">
    <property type="protein sequence ID" value="MDV6263977.1"/>
    <property type="molecule type" value="Genomic_DNA"/>
</dbReference>
<dbReference type="Proteomes" id="UP001185755">
    <property type="component" value="Unassembled WGS sequence"/>
</dbReference>
<evidence type="ECO:0000259" key="4">
    <source>
        <dbReference type="PROSITE" id="PS50043"/>
    </source>
</evidence>
<dbReference type="SMART" id="SM00421">
    <property type="entry name" value="HTH_LUXR"/>
    <property type="match status" value="1"/>
</dbReference>
<dbReference type="PROSITE" id="PS50043">
    <property type="entry name" value="HTH_LUXR_2"/>
    <property type="match status" value="1"/>
</dbReference>
<sequence>MTLGTNHSTARGMVGAPTTDRLTQQITVTLGRLRRASGASLVFSGRILPAAVLLDRFDGPVVGPLRGARLDLGSGLGGRVAAGGRALAVSDYMAASGISHQYDAIIRAESLGAMAAAPVVVARKPVAVLYAALRSSQGELGRLLDMVTTEARRLEQDIAVGDTIHRLREPEGTGDVRADRVRQARARDAYARLRELASDVEDPVVRARILTAAELLTDPALGDVGVVTPHLTERELDVLALLSSGLSDRAISDRLGISVHTVKGHMKSLLGKLAADGRLEVVANARRLGLTP</sequence>
<dbReference type="Gene3D" id="3.30.450.40">
    <property type="match status" value="1"/>
</dbReference>
<protein>
    <submittedName>
        <fullName evidence="5">LuxR C-terminal-related transcriptional regulator</fullName>
    </submittedName>
</protein>
<proteinExistence type="predicted"/>
<organism evidence="5 6">
    <name type="scientific">Rhodococcoides yunnanense</name>
    <dbReference type="NCBI Taxonomy" id="278209"/>
    <lineage>
        <taxon>Bacteria</taxon>
        <taxon>Bacillati</taxon>
        <taxon>Actinomycetota</taxon>
        <taxon>Actinomycetes</taxon>
        <taxon>Mycobacteriales</taxon>
        <taxon>Nocardiaceae</taxon>
        <taxon>Rhodococcoides</taxon>
    </lineage>
</organism>
<evidence type="ECO:0000256" key="3">
    <source>
        <dbReference type="ARBA" id="ARBA00023163"/>
    </source>
</evidence>
<gene>
    <name evidence="5" type="ORF">R3P96_21780</name>
</gene>
<keyword evidence="6" id="KW-1185">Reference proteome</keyword>
<accession>A0ABU4BID8</accession>
<dbReference type="SUPFAM" id="SSF55781">
    <property type="entry name" value="GAF domain-like"/>
    <property type="match status" value="1"/>
</dbReference>
<reference evidence="5 6" key="1">
    <citation type="submission" date="2023-10" db="EMBL/GenBank/DDBJ databases">
        <title>Development of a sustainable strategy for remediation of hydrocarbon-contaminated territories based on the waste exchange concept.</title>
        <authorList>
            <person name="Krivoruchko A."/>
        </authorList>
    </citation>
    <scope>NUCLEOTIDE SEQUENCE [LARGE SCALE GENOMIC DNA]</scope>
    <source>
        <strain evidence="5 6">IEGM 1323</strain>
    </source>
</reference>
<dbReference type="InterPro" id="IPR016032">
    <property type="entry name" value="Sig_transdc_resp-reg_C-effctor"/>
</dbReference>
<dbReference type="PANTHER" id="PTHR44688">
    <property type="entry name" value="DNA-BINDING TRANSCRIPTIONAL ACTIVATOR DEVR_DOSR"/>
    <property type="match status" value="1"/>
</dbReference>
<comment type="caution">
    <text evidence="5">The sequence shown here is derived from an EMBL/GenBank/DDBJ whole genome shotgun (WGS) entry which is preliminary data.</text>
</comment>
<dbReference type="SUPFAM" id="SSF46894">
    <property type="entry name" value="C-terminal effector domain of the bipartite response regulators"/>
    <property type="match status" value="1"/>
</dbReference>
<dbReference type="InterPro" id="IPR029016">
    <property type="entry name" value="GAF-like_dom_sf"/>
</dbReference>
<feature type="domain" description="HTH luxR-type" evidence="4">
    <location>
        <begin position="224"/>
        <end position="289"/>
    </location>
</feature>
<evidence type="ECO:0000256" key="1">
    <source>
        <dbReference type="ARBA" id="ARBA00023015"/>
    </source>
</evidence>
<keyword evidence="1" id="KW-0805">Transcription regulation</keyword>
<dbReference type="Gene3D" id="1.10.10.10">
    <property type="entry name" value="Winged helix-like DNA-binding domain superfamily/Winged helix DNA-binding domain"/>
    <property type="match status" value="1"/>
</dbReference>
<evidence type="ECO:0000256" key="2">
    <source>
        <dbReference type="ARBA" id="ARBA00023125"/>
    </source>
</evidence>
<dbReference type="RefSeq" id="WP_317566099.1">
    <property type="nucleotide sequence ID" value="NZ_JAWLJX010000009.1"/>
</dbReference>